<feature type="domain" description="Beta-defensin" evidence="11">
    <location>
        <begin position="23"/>
        <end position="54"/>
    </location>
</feature>
<dbReference type="GO" id="GO:0042742">
    <property type="term" value="P:defense response to bacterium"/>
    <property type="evidence" value="ECO:0007669"/>
    <property type="project" value="UniProtKB-UniRule"/>
</dbReference>
<dbReference type="PANTHER" id="PTHR15001:SF3">
    <property type="entry name" value="BETA-DEFENSIN 123"/>
    <property type="match status" value="1"/>
</dbReference>
<feature type="chain" id="PRO_5034907012" description="Beta-defensin" evidence="10">
    <location>
        <begin position="19"/>
        <end position="100"/>
    </location>
</feature>
<comment type="similarity">
    <text evidence="3 10">Belongs to the beta-defensin family.</text>
</comment>
<evidence type="ECO:0000256" key="4">
    <source>
        <dbReference type="ARBA" id="ARBA00022525"/>
    </source>
</evidence>
<dbReference type="GO" id="GO:0005576">
    <property type="term" value="C:extracellular region"/>
    <property type="evidence" value="ECO:0007669"/>
    <property type="project" value="UniProtKB-SubCell"/>
</dbReference>
<evidence type="ECO:0000256" key="7">
    <source>
        <dbReference type="ARBA" id="ARBA00022940"/>
    </source>
</evidence>
<keyword evidence="9" id="KW-1015">Disulfide bond</keyword>
<dbReference type="RefSeq" id="XP_073931355.1">
    <property type="nucleotide sequence ID" value="XM_074075254.1"/>
</dbReference>
<evidence type="ECO:0000256" key="10">
    <source>
        <dbReference type="RuleBase" id="RU231113"/>
    </source>
</evidence>
<keyword evidence="6 10" id="KW-0732">Signal</keyword>
<keyword evidence="5 10" id="KW-0929">Antimicrobial</keyword>
<proteinExistence type="inferred from homology"/>
<keyword evidence="8 10" id="KW-0044">Antibiotic</keyword>
<evidence type="ECO:0000256" key="5">
    <source>
        <dbReference type="ARBA" id="ARBA00022529"/>
    </source>
</evidence>
<dbReference type="Ensembl" id="ENSCCNT00000024394.1">
    <property type="protein sequence ID" value="ENSCCNP00000018787.1"/>
    <property type="gene ID" value="ENSCCNG00000018983.1"/>
</dbReference>
<dbReference type="GeneID" id="141423477"/>
<evidence type="ECO:0000313" key="12">
    <source>
        <dbReference type="Ensembl" id="ENSCCNP00000018787.1"/>
    </source>
</evidence>
<organism evidence="12">
    <name type="scientific">Castor canadensis</name>
    <name type="common">American beaver</name>
    <dbReference type="NCBI Taxonomy" id="51338"/>
    <lineage>
        <taxon>Eukaryota</taxon>
        <taxon>Metazoa</taxon>
        <taxon>Chordata</taxon>
        <taxon>Craniata</taxon>
        <taxon>Vertebrata</taxon>
        <taxon>Euteleostomi</taxon>
        <taxon>Mammalia</taxon>
        <taxon>Eutheria</taxon>
        <taxon>Euarchontoglires</taxon>
        <taxon>Glires</taxon>
        <taxon>Rodentia</taxon>
        <taxon>Castorimorpha</taxon>
        <taxon>Castoridae</taxon>
        <taxon>Castor</taxon>
    </lineage>
</organism>
<dbReference type="Pfam" id="PF13841">
    <property type="entry name" value="Defensin_beta_2"/>
    <property type="match status" value="1"/>
</dbReference>
<evidence type="ECO:0000256" key="8">
    <source>
        <dbReference type="ARBA" id="ARBA00023022"/>
    </source>
</evidence>
<evidence type="ECO:0000256" key="6">
    <source>
        <dbReference type="ARBA" id="ARBA00022729"/>
    </source>
</evidence>
<evidence type="ECO:0000256" key="1">
    <source>
        <dbReference type="ARBA" id="ARBA00002878"/>
    </source>
</evidence>
<evidence type="ECO:0000259" key="11">
    <source>
        <dbReference type="Pfam" id="PF13841"/>
    </source>
</evidence>
<dbReference type="GO" id="GO:0045087">
    <property type="term" value="P:innate immune response"/>
    <property type="evidence" value="ECO:0007669"/>
    <property type="project" value="InterPro"/>
</dbReference>
<dbReference type="InterPro" id="IPR025933">
    <property type="entry name" value="Beta_defensin_dom"/>
</dbReference>
<comment type="subcellular location">
    <subcellularLocation>
        <location evidence="2 10">Secreted</location>
    </subcellularLocation>
</comment>
<comment type="function">
    <text evidence="1 10">Has antibacterial activity.</text>
</comment>
<evidence type="ECO:0000256" key="2">
    <source>
        <dbReference type="ARBA" id="ARBA00004613"/>
    </source>
</evidence>
<protein>
    <recommendedName>
        <fullName evidence="10">Beta-defensin</fullName>
    </recommendedName>
</protein>
<dbReference type="InterPro" id="IPR050544">
    <property type="entry name" value="Beta-defensin"/>
</dbReference>
<reference evidence="12" key="1">
    <citation type="submission" date="2023-09" db="UniProtKB">
        <authorList>
            <consortium name="Ensembl"/>
        </authorList>
    </citation>
    <scope>IDENTIFICATION</scope>
</reference>
<dbReference type="AlphaFoldDB" id="A0A8C0WXH9"/>
<sequence>MSLFLIIAVLLLQKPTVTEQLKRCWDNYIHGYCRKICRTTEIREILCPNGRYCCLSIKELEERKKITEPPRRKPQTYAFTFPQVSDAEMETPLTPKTFSI</sequence>
<name>A0A8C0WXH9_CASCN</name>
<evidence type="ECO:0000256" key="9">
    <source>
        <dbReference type="ARBA" id="ARBA00023157"/>
    </source>
</evidence>
<accession>A0A8C0WXH9</accession>
<dbReference type="PANTHER" id="PTHR15001">
    <property type="entry name" value="BETA-DEFENSIN 123-RELATED"/>
    <property type="match status" value="1"/>
</dbReference>
<feature type="signal peptide" evidence="10">
    <location>
        <begin position="1"/>
        <end position="18"/>
    </location>
</feature>
<keyword evidence="7 10" id="KW-0211">Defensin</keyword>
<keyword evidence="4 10" id="KW-0964">Secreted</keyword>
<evidence type="ECO:0000256" key="3">
    <source>
        <dbReference type="ARBA" id="ARBA00007371"/>
    </source>
</evidence>